<evidence type="ECO:0000256" key="1">
    <source>
        <dbReference type="SAM" id="MobiDB-lite"/>
    </source>
</evidence>
<comment type="caution">
    <text evidence="2">The sequence shown here is derived from an EMBL/GenBank/DDBJ whole genome shotgun (WGS) entry which is preliminary data.</text>
</comment>
<dbReference type="Proteomes" id="UP001525968">
    <property type="component" value="Unassembled WGS sequence"/>
</dbReference>
<sequence>MNPTQSQSLGSTSPAALGSVDAGDEWDDAFQQEDVDFKCAETELAMSRLFDAKTVTYQSASSALKAELKDRVMAGEPHHNPTEFLRFIVKHTNPSKVLFSWKNLLAAIADCARQLSLSPLVNVVLSQNCVHCARAVDQTLRLAFSHKAGAGAQMDLLQVNQRKMGEFYEICGMDRLQNFSSKPNDGGQYLEQLQGIVRPGQLACISVPVTSALGAFGHAMNIVNMGPAEQGGQDRVFVLCGQSGKVFDLLKDTDVADFLARHTCSDPDNDGNVFFTPPQAMDSGAADAAAAVSPGEQGPPLGTALA</sequence>
<proteinExistence type="predicted"/>
<feature type="region of interest" description="Disordered" evidence="1">
    <location>
        <begin position="285"/>
        <end position="306"/>
    </location>
</feature>
<organism evidence="2 3">
    <name type="scientific">Acidovorax bellezanensis</name>
    <dbReference type="NCBI Taxonomy" id="2976702"/>
    <lineage>
        <taxon>Bacteria</taxon>
        <taxon>Pseudomonadati</taxon>
        <taxon>Pseudomonadota</taxon>
        <taxon>Betaproteobacteria</taxon>
        <taxon>Burkholderiales</taxon>
        <taxon>Comamonadaceae</taxon>
        <taxon>Acidovorax</taxon>
    </lineage>
</organism>
<protein>
    <submittedName>
        <fullName evidence="2">Uncharacterized protein</fullName>
    </submittedName>
</protein>
<evidence type="ECO:0000313" key="3">
    <source>
        <dbReference type="Proteomes" id="UP001525968"/>
    </source>
</evidence>
<dbReference type="RefSeq" id="WP_261499701.1">
    <property type="nucleotide sequence ID" value="NZ_JAODYH010000004.1"/>
</dbReference>
<accession>A0ABT2PJF2</accession>
<dbReference type="EMBL" id="JAODYH010000004">
    <property type="protein sequence ID" value="MCT9810612.1"/>
    <property type="molecule type" value="Genomic_DNA"/>
</dbReference>
<gene>
    <name evidence="2" type="ORF">N0K08_08205</name>
</gene>
<keyword evidence="3" id="KW-1185">Reference proteome</keyword>
<reference evidence="2 3" key="1">
    <citation type="submission" date="2022-09" db="EMBL/GenBank/DDBJ databases">
        <title>Draft genome of isolate Be4.</title>
        <authorList>
            <person name="Sanchez-Castro I."/>
            <person name="Martinez-Rodriguez P."/>
            <person name="Descostes M."/>
            <person name="Merroun M."/>
        </authorList>
    </citation>
    <scope>NUCLEOTIDE SEQUENCE [LARGE SCALE GENOMIC DNA]</scope>
    <source>
        <strain evidence="2 3">Be4</strain>
    </source>
</reference>
<evidence type="ECO:0000313" key="2">
    <source>
        <dbReference type="EMBL" id="MCT9810612.1"/>
    </source>
</evidence>
<name>A0ABT2PJF2_9BURK</name>